<dbReference type="PATRIC" id="fig|449659.4.peg.189"/>
<evidence type="ECO:0000313" key="1">
    <source>
        <dbReference type="EMBL" id="KRO02765.1"/>
    </source>
</evidence>
<dbReference type="STRING" id="449659.IV66_GL000191"/>
<dbReference type="AlphaFoldDB" id="A0A0R2LTZ3"/>
<gene>
    <name evidence="1" type="ORF">IV66_GL000191</name>
</gene>
<keyword evidence="2" id="KW-1185">Reference proteome</keyword>
<organism evidence="1 2">
    <name type="scientific">Ligilactobacillus pobuzihii</name>
    <dbReference type="NCBI Taxonomy" id="449659"/>
    <lineage>
        <taxon>Bacteria</taxon>
        <taxon>Bacillati</taxon>
        <taxon>Bacillota</taxon>
        <taxon>Bacilli</taxon>
        <taxon>Lactobacillales</taxon>
        <taxon>Lactobacillaceae</taxon>
        <taxon>Ligilactobacillus</taxon>
    </lineage>
</organism>
<protein>
    <submittedName>
        <fullName evidence="1">Uncharacterized protein</fullName>
    </submittedName>
</protein>
<reference evidence="1 2" key="1">
    <citation type="journal article" date="2015" name="Genome Announc.">
        <title>Expanding the biotechnology potential of lactobacilli through comparative genomics of 213 strains and associated genera.</title>
        <authorList>
            <person name="Sun Z."/>
            <person name="Harris H.M."/>
            <person name="McCann A."/>
            <person name="Guo C."/>
            <person name="Argimon S."/>
            <person name="Zhang W."/>
            <person name="Yang X."/>
            <person name="Jeffery I.B."/>
            <person name="Cooney J.C."/>
            <person name="Kagawa T.F."/>
            <person name="Liu W."/>
            <person name="Song Y."/>
            <person name="Salvetti E."/>
            <person name="Wrobel A."/>
            <person name="Rasinkangas P."/>
            <person name="Parkhill J."/>
            <person name="Rea M.C."/>
            <person name="O'Sullivan O."/>
            <person name="Ritari J."/>
            <person name="Douillard F.P."/>
            <person name="Paul Ross R."/>
            <person name="Yang R."/>
            <person name="Briner A.E."/>
            <person name="Felis G.E."/>
            <person name="de Vos W.M."/>
            <person name="Barrangou R."/>
            <person name="Klaenhammer T.R."/>
            <person name="Caufield P.W."/>
            <person name="Cui Y."/>
            <person name="Zhang H."/>
            <person name="O'Toole P.W."/>
        </authorList>
    </citation>
    <scope>NUCLEOTIDE SEQUENCE [LARGE SCALE GENOMIC DNA]</scope>
    <source>
        <strain evidence="1 2">NBRC 103219</strain>
    </source>
</reference>
<proteinExistence type="predicted"/>
<dbReference type="Proteomes" id="UP000051886">
    <property type="component" value="Unassembled WGS sequence"/>
</dbReference>
<name>A0A0R2LTZ3_9LACO</name>
<evidence type="ECO:0000313" key="2">
    <source>
        <dbReference type="Proteomes" id="UP000051886"/>
    </source>
</evidence>
<sequence>MNFSLLSNKEEIATIHKKFLSFADAYEISIQAAENEQLTYENENLAVGLVIAIDYMITQDHFNG</sequence>
<comment type="caution">
    <text evidence="1">The sequence shown here is derived from an EMBL/GenBank/DDBJ whole genome shotgun (WGS) entry which is preliminary data.</text>
</comment>
<accession>A0A0R2LTZ3</accession>
<dbReference type="EMBL" id="JQCN01000001">
    <property type="protein sequence ID" value="KRO02765.1"/>
    <property type="molecule type" value="Genomic_DNA"/>
</dbReference>